<dbReference type="InterPro" id="IPR014001">
    <property type="entry name" value="Helicase_ATP-bd"/>
</dbReference>
<dbReference type="CDD" id="cd18785">
    <property type="entry name" value="SF2_C"/>
    <property type="match status" value="1"/>
</dbReference>
<organism evidence="2">
    <name type="scientific">Arcobacter sp. AZ-2023</name>
    <dbReference type="NCBI Taxonomy" id="3074453"/>
    <lineage>
        <taxon>Bacteria</taxon>
        <taxon>Pseudomonadati</taxon>
        <taxon>Campylobacterota</taxon>
        <taxon>Epsilonproteobacteria</taxon>
        <taxon>Campylobacterales</taxon>
        <taxon>Arcobacteraceae</taxon>
        <taxon>Arcobacter</taxon>
    </lineage>
</organism>
<accession>A0AA96IE80</accession>
<dbReference type="InterPro" id="IPR027417">
    <property type="entry name" value="P-loop_NTPase"/>
</dbReference>
<protein>
    <submittedName>
        <fullName evidence="2">DEAD/DEAH box helicase family protein</fullName>
        <ecNumber evidence="2">3.6.4.-</ecNumber>
    </submittedName>
</protein>
<dbReference type="PROSITE" id="PS51192">
    <property type="entry name" value="HELICASE_ATP_BIND_1"/>
    <property type="match status" value="1"/>
</dbReference>
<keyword evidence="2" id="KW-0067">ATP-binding</keyword>
<dbReference type="GO" id="GO:0005524">
    <property type="term" value="F:ATP binding"/>
    <property type="evidence" value="ECO:0007669"/>
    <property type="project" value="InterPro"/>
</dbReference>
<keyword evidence="2" id="KW-0547">Nucleotide-binding</keyword>
<keyword evidence="2" id="KW-0378">Hydrolase</keyword>
<dbReference type="EC" id="3.6.4.-" evidence="2"/>
<dbReference type="Pfam" id="PF04851">
    <property type="entry name" value="ResIII"/>
    <property type="match status" value="1"/>
</dbReference>
<name>A0AA96IE80_9BACT</name>
<dbReference type="PANTHER" id="PTHR47396:SF1">
    <property type="entry name" value="ATP-DEPENDENT HELICASE IRC3-RELATED"/>
    <property type="match status" value="1"/>
</dbReference>
<dbReference type="GO" id="GO:0004386">
    <property type="term" value="F:helicase activity"/>
    <property type="evidence" value="ECO:0007669"/>
    <property type="project" value="UniProtKB-KW"/>
</dbReference>
<dbReference type="InterPro" id="IPR006935">
    <property type="entry name" value="Helicase/UvrB_N"/>
</dbReference>
<keyword evidence="2" id="KW-0347">Helicase</keyword>
<dbReference type="GO" id="GO:0003677">
    <property type="term" value="F:DNA binding"/>
    <property type="evidence" value="ECO:0007669"/>
    <property type="project" value="InterPro"/>
</dbReference>
<dbReference type="GO" id="GO:0016787">
    <property type="term" value="F:hydrolase activity"/>
    <property type="evidence" value="ECO:0007669"/>
    <property type="project" value="UniProtKB-KW"/>
</dbReference>
<proteinExistence type="predicted"/>
<dbReference type="AlphaFoldDB" id="A0AA96IE80"/>
<dbReference type="GO" id="GO:0005829">
    <property type="term" value="C:cytosol"/>
    <property type="evidence" value="ECO:0007669"/>
    <property type="project" value="TreeGrafter"/>
</dbReference>
<dbReference type="SUPFAM" id="SSF52540">
    <property type="entry name" value="P-loop containing nucleoside triphosphate hydrolases"/>
    <property type="match status" value="2"/>
</dbReference>
<dbReference type="InterPro" id="IPR050742">
    <property type="entry name" value="Helicase_Restrict-Modif_Enz"/>
</dbReference>
<dbReference type="PANTHER" id="PTHR47396">
    <property type="entry name" value="TYPE I RESTRICTION ENZYME ECOKI R PROTEIN"/>
    <property type="match status" value="1"/>
</dbReference>
<gene>
    <name evidence="2" type="ORF">RMQ68_06000</name>
</gene>
<dbReference type="Gene3D" id="3.40.50.300">
    <property type="entry name" value="P-loop containing nucleotide triphosphate hydrolases"/>
    <property type="match status" value="2"/>
</dbReference>
<dbReference type="REBASE" id="763696">
    <property type="entry name" value="AspLEO52ORF6005P"/>
</dbReference>
<sequence>MGIKTLKRYQEDAIDELINYSEKLIRKNREKQTIVFQAPTGSGKTFMMGSFIEQLINEMPNEDLCFLWISIGTGELHKQSYNSLKNNYAGFPDIYLLEEEFFGSRQTIDKNEVVIVNWDKLNQKDKKTGEWKSTLMKDKEGINFRELVKNTKQSGTKIILIIDESHTNSTSTRALEIRDEIIKADLTIEMSATPVLTEGEYQHKVKVEPLDVIEEGMIKKEIIINDHIDLTTDDETTTQELILQSALNKRISLVQLYQEANIKVNPLVLIQLPTGDEGNDKQEFIESFLAKNNITPENGKLAIWLSEEKVNLEVLNNNNNEVEYLIFKQAISTGWDCPRAQILVRFREVKSIVFNIQIVGRILRMPEAKHYKNDDLNKAYIYVNTNTFDVASEISNPNIIKSLKSKRKNIYKPLELKSYYRNRIDFGDITYSFNKVLEKTFCDEFGLEVGNYDLVGLNQEVVKSKINLDFKNAEDEIMLDVHIDTSLFDKMDEKTIKSDKTISGVYSENDIIYAVENLIKVNLNGYAFKRSISPVRNALYRWFDKYLGINKFDLNGVIRIYLIILNNHKVFSPLLDRAIKAFKPTKDEEIKLKVADNEVWNEKWEIAEEKYFNPRYKKYEYKKSLYEPSYLNFDSDIEKEFINYIEKNSENISWWWQNGSEHMAVNFGIKYGIKSTFQPDFLIMFNDGRLGIFDTKASGEREDDNKVKAEALQQYILEENQKGKNLFGGLLIKDGEHFWINRKSTYYSFSKNYSDWEYFSSIF</sequence>
<feature type="domain" description="Helicase ATP-binding" evidence="1">
    <location>
        <begin position="25"/>
        <end position="212"/>
    </location>
</feature>
<dbReference type="EMBL" id="CP134854">
    <property type="protein sequence ID" value="WNL28920.1"/>
    <property type="molecule type" value="Genomic_DNA"/>
</dbReference>
<reference evidence="2" key="1">
    <citation type="submission" date="2023-09" db="EMBL/GenBank/DDBJ databases">
        <title>Arcobacter tbilisiensis sp. nov. isolated from chicken meat in Tbilisi, Georgia.</title>
        <authorList>
            <person name="Matthias R."/>
            <person name="Zautner A.E."/>
        </authorList>
    </citation>
    <scope>NUCLEOTIDE SEQUENCE</scope>
    <source>
        <strain evidence="2">LEO 52</strain>
    </source>
</reference>
<dbReference type="SMART" id="SM00487">
    <property type="entry name" value="DEXDc"/>
    <property type="match status" value="1"/>
</dbReference>
<evidence type="ECO:0000259" key="1">
    <source>
        <dbReference type="PROSITE" id="PS51192"/>
    </source>
</evidence>
<evidence type="ECO:0000313" key="2">
    <source>
        <dbReference type="EMBL" id="WNL28920.1"/>
    </source>
</evidence>